<proteinExistence type="predicted"/>
<sequence length="115" mass="11931">MHNAAAPPIAAFMHIQNFALNGGVHLDGDLSLSLGHTSVTSKPLPMPSAPALLSGRPTPSSSSIQAVDWIISLSLLASPNTLQQLTLGYNLHDDFSAKSFVVPSSAPLTTDALNS</sequence>
<evidence type="ECO:0008006" key="3">
    <source>
        <dbReference type="Google" id="ProtNLM"/>
    </source>
</evidence>
<dbReference type="Gene3D" id="3.40.462.20">
    <property type="match status" value="1"/>
</dbReference>
<name>A0ABR4AM20_9LECA</name>
<reference evidence="1 2" key="1">
    <citation type="submission" date="2024-09" db="EMBL/GenBank/DDBJ databases">
        <title>Rethinking Asexuality: The Enigmatic Case of Functional Sexual Genes in Lepraria (Stereocaulaceae).</title>
        <authorList>
            <person name="Doellman M."/>
            <person name="Sun Y."/>
            <person name="Barcenas-Pena A."/>
            <person name="Lumbsch H.T."/>
            <person name="Grewe F."/>
        </authorList>
    </citation>
    <scope>NUCLEOTIDE SEQUENCE [LARGE SCALE GENOMIC DNA]</scope>
    <source>
        <strain evidence="1 2">Grewe 0041</strain>
    </source>
</reference>
<keyword evidence="2" id="KW-1185">Reference proteome</keyword>
<comment type="caution">
    <text evidence="1">The sequence shown here is derived from an EMBL/GenBank/DDBJ whole genome shotgun (WGS) entry which is preliminary data.</text>
</comment>
<organism evidence="1 2">
    <name type="scientific">Lepraria finkii</name>
    <dbReference type="NCBI Taxonomy" id="1340010"/>
    <lineage>
        <taxon>Eukaryota</taxon>
        <taxon>Fungi</taxon>
        <taxon>Dikarya</taxon>
        <taxon>Ascomycota</taxon>
        <taxon>Pezizomycotina</taxon>
        <taxon>Lecanoromycetes</taxon>
        <taxon>OSLEUM clade</taxon>
        <taxon>Lecanoromycetidae</taxon>
        <taxon>Lecanorales</taxon>
        <taxon>Lecanorineae</taxon>
        <taxon>Stereocaulaceae</taxon>
        <taxon>Lepraria</taxon>
    </lineage>
</organism>
<evidence type="ECO:0000313" key="2">
    <source>
        <dbReference type="Proteomes" id="UP001590951"/>
    </source>
</evidence>
<evidence type="ECO:0000313" key="1">
    <source>
        <dbReference type="EMBL" id="KAL2046569.1"/>
    </source>
</evidence>
<protein>
    <recommendedName>
        <fullName evidence="3">Legume lectin domain-containing protein</fullName>
    </recommendedName>
</protein>
<accession>A0ABR4AM20</accession>
<gene>
    <name evidence="1" type="ORF">ABVK25_011754</name>
</gene>
<dbReference type="EMBL" id="JBHFEH010000114">
    <property type="protein sequence ID" value="KAL2046569.1"/>
    <property type="molecule type" value="Genomic_DNA"/>
</dbReference>
<dbReference type="Proteomes" id="UP001590951">
    <property type="component" value="Unassembled WGS sequence"/>
</dbReference>